<evidence type="ECO:0000313" key="5">
    <source>
        <dbReference type="EMBL" id="KDO30741.1"/>
    </source>
</evidence>
<evidence type="ECO:0008006" key="7">
    <source>
        <dbReference type="Google" id="ProtNLM"/>
    </source>
</evidence>
<feature type="coiled-coil region" evidence="3">
    <location>
        <begin position="345"/>
        <end position="400"/>
    </location>
</feature>
<dbReference type="PANTHER" id="PTHR15454">
    <property type="entry name" value="NISCHARIN RELATED"/>
    <property type="match status" value="1"/>
</dbReference>
<feature type="compositionally biased region" description="Basic and acidic residues" evidence="4">
    <location>
        <begin position="511"/>
        <end position="531"/>
    </location>
</feature>
<evidence type="ECO:0000256" key="3">
    <source>
        <dbReference type="SAM" id="Coils"/>
    </source>
</evidence>
<dbReference type="InterPro" id="IPR003591">
    <property type="entry name" value="Leu-rich_rpt_typical-subtyp"/>
</dbReference>
<reference evidence="5 6" key="1">
    <citation type="journal article" date="2013" name="PLoS Genet.">
        <title>Distinctive expansion of potential virulence genes in the genome of the oomycete fish pathogen Saprolegnia parasitica.</title>
        <authorList>
            <person name="Jiang R.H."/>
            <person name="de Bruijn I."/>
            <person name="Haas B.J."/>
            <person name="Belmonte R."/>
            <person name="Lobach L."/>
            <person name="Christie J."/>
            <person name="van den Ackerveken G."/>
            <person name="Bottin A."/>
            <person name="Bulone V."/>
            <person name="Diaz-Moreno S.M."/>
            <person name="Dumas B."/>
            <person name="Fan L."/>
            <person name="Gaulin E."/>
            <person name="Govers F."/>
            <person name="Grenville-Briggs L.J."/>
            <person name="Horner N.R."/>
            <person name="Levin J.Z."/>
            <person name="Mammella M."/>
            <person name="Meijer H.J."/>
            <person name="Morris P."/>
            <person name="Nusbaum C."/>
            <person name="Oome S."/>
            <person name="Phillips A.J."/>
            <person name="van Rooyen D."/>
            <person name="Rzeszutek E."/>
            <person name="Saraiva M."/>
            <person name="Secombes C.J."/>
            <person name="Seidl M.F."/>
            <person name="Snel B."/>
            <person name="Stassen J.H."/>
            <person name="Sykes S."/>
            <person name="Tripathy S."/>
            <person name="van den Berg H."/>
            <person name="Vega-Arreguin J.C."/>
            <person name="Wawra S."/>
            <person name="Young S.K."/>
            <person name="Zeng Q."/>
            <person name="Dieguez-Uribeondo J."/>
            <person name="Russ C."/>
            <person name="Tyler B.M."/>
            <person name="van West P."/>
        </authorList>
    </citation>
    <scope>NUCLEOTIDE SEQUENCE [LARGE SCALE GENOMIC DNA]</scope>
    <source>
        <strain evidence="5 6">CBS 223.65</strain>
    </source>
</reference>
<evidence type="ECO:0000256" key="4">
    <source>
        <dbReference type="SAM" id="MobiDB-lite"/>
    </source>
</evidence>
<dbReference type="SMART" id="SM00369">
    <property type="entry name" value="LRR_TYP"/>
    <property type="match status" value="2"/>
</dbReference>
<dbReference type="PANTHER" id="PTHR15454:SF56">
    <property type="entry name" value="PROTEIN PHOSPHATASE 1 REGULATORY SUBUNIT 7-RELATED"/>
    <property type="match status" value="1"/>
</dbReference>
<feature type="region of interest" description="Disordered" evidence="4">
    <location>
        <begin position="447"/>
        <end position="549"/>
    </location>
</feature>
<dbReference type="SMART" id="SM00365">
    <property type="entry name" value="LRR_SD22"/>
    <property type="match status" value="2"/>
</dbReference>
<dbReference type="InterPro" id="IPR001611">
    <property type="entry name" value="Leu-rich_rpt"/>
</dbReference>
<feature type="compositionally biased region" description="Basic residues" evidence="4">
    <location>
        <begin position="532"/>
        <end position="548"/>
    </location>
</feature>
<protein>
    <recommendedName>
        <fullName evidence="7">U2A'/phosphoprotein 32 family A C-terminal domain-containing protein</fullName>
    </recommendedName>
</protein>
<dbReference type="GO" id="GO:0005737">
    <property type="term" value="C:cytoplasm"/>
    <property type="evidence" value="ECO:0007669"/>
    <property type="project" value="TreeGrafter"/>
</dbReference>
<accession>A0A067CW58</accession>
<proteinExistence type="predicted"/>
<dbReference type="OrthoDB" id="1517790at2759"/>
<feature type="compositionally biased region" description="Basic residues" evidence="4">
    <location>
        <begin position="497"/>
        <end position="506"/>
    </location>
</feature>
<evidence type="ECO:0000313" key="6">
    <source>
        <dbReference type="Proteomes" id="UP000030745"/>
    </source>
</evidence>
<dbReference type="AlphaFoldDB" id="A0A067CW58"/>
<name>A0A067CW58_SAPPC</name>
<organism evidence="5 6">
    <name type="scientific">Saprolegnia parasitica (strain CBS 223.65)</name>
    <dbReference type="NCBI Taxonomy" id="695850"/>
    <lineage>
        <taxon>Eukaryota</taxon>
        <taxon>Sar</taxon>
        <taxon>Stramenopiles</taxon>
        <taxon>Oomycota</taxon>
        <taxon>Saprolegniomycetes</taxon>
        <taxon>Saprolegniales</taxon>
        <taxon>Saprolegniaceae</taxon>
        <taxon>Saprolegnia</taxon>
    </lineage>
</organism>
<dbReference type="Gene3D" id="3.80.10.10">
    <property type="entry name" value="Ribonuclease Inhibitor"/>
    <property type="match status" value="2"/>
</dbReference>
<evidence type="ECO:0000256" key="1">
    <source>
        <dbReference type="ARBA" id="ARBA00022614"/>
    </source>
</evidence>
<dbReference type="RefSeq" id="XP_012198441.1">
    <property type="nucleotide sequence ID" value="XM_012343051.1"/>
</dbReference>
<feature type="region of interest" description="Disordered" evidence="4">
    <location>
        <begin position="268"/>
        <end position="303"/>
    </location>
</feature>
<sequence length="565" mass="62347">MTSTKRLTADFLMAHAGIYDLGSTKELILRQEGLAEVDDACAQELSALELLSLSHNALTSLHGFAHLVNLVELNINFNQVTSLESLQCFGLQKLYAANNCIASLAPLRAFPKLSHISVFGNAILDLDAALHTCKHLLKLKSIDLDGNPCARLHGYKYHVLRALPRLRALDGDVLQALDRDLCDVPPPVPSSSLRARPSTPFQAEHVEELRGHVQLFRDDFLNNNPILLEYLAQSRLAPHEPPLEETPTSNDCENSKSVFVERMRLANPDPSAVEGGHSEPPLTTPRPSTPSVPLSSHAIVDPSDPSTTIRKLLKHIEGLSEMVAHYKGLVGDAAIHKLRQENAQLQVEVNNIPILQQEIHELKKQLFVRPAADPAIDARCTQLQAENACLTRQVAKLEAILDAKKTSPDVVSKEEILHEAASVDLELTELILKNEISLQLMRHSIQNQARAPERTRRRAGWCPAPHDERGSWRPRLVHGARHGLGAPDACGTSGHPHLGRSARRHQAAQSVDEKGRREQEEDDAAPHDQRGGGRRRQQCARVRGRRARAGVGPLHAHATNVFCFV</sequence>
<dbReference type="EMBL" id="KK583200">
    <property type="protein sequence ID" value="KDO30741.1"/>
    <property type="molecule type" value="Genomic_DNA"/>
</dbReference>
<dbReference type="OMA" id="DKMRSAN"/>
<keyword evidence="6" id="KW-1185">Reference proteome</keyword>
<keyword evidence="1" id="KW-0433">Leucine-rich repeat</keyword>
<dbReference type="KEGG" id="spar:SPRG_04642"/>
<dbReference type="Proteomes" id="UP000030745">
    <property type="component" value="Unassembled WGS sequence"/>
</dbReference>
<dbReference type="STRING" id="695850.A0A067CW58"/>
<dbReference type="GeneID" id="24127076"/>
<evidence type="ECO:0000256" key="2">
    <source>
        <dbReference type="ARBA" id="ARBA00022737"/>
    </source>
</evidence>
<dbReference type="SUPFAM" id="SSF52075">
    <property type="entry name" value="Outer arm dynein light chain 1"/>
    <property type="match status" value="1"/>
</dbReference>
<dbReference type="PROSITE" id="PS51450">
    <property type="entry name" value="LRR"/>
    <property type="match status" value="2"/>
</dbReference>
<keyword evidence="2" id="KW-0677">Repeat</keyword>
<dbReference type="InterPro" id="IPR032675">
    <property type="entry name" value="LRR_dom_sf"/>
</dbReference>
<dbReference type="Pfam" id="PF13855">
    <property type="entry name" value="LRR_8"/>
    <property type="match status" value="1"/>
</dbReference>
<gene>
    <name evidence="5" type="ORF">SPRG_04642</name>
</gene>
<dbReference type="VEuPathDB" id="FungiDB:SPRG_04642"/>
<keyword evidence="3" id="KW-0175">Coiled coil</keyword>